<reference evidence="2 3" key="1">
    <citation type="submission" date="2018-02" db="EMBL/GenBank/DDBJ databases">
        <title>Comparative analysis of genomes of three Brevibacillus laterosporus strains producers of potent antimicrobials isolated from silage.</title>
        <authorList>
            <person name="Kojic M."/>
            <person name="Miljkovic M."/>
            <person name="Studholme D."/>
            <person name="Filipic B."/>
        </authorList>
    </citation>
    <scope>NUCLEOTIDE SEQUENCE [LARGE SCALE GENOMIC DNA]</scope>
    <source>
        <strain evidence="2 3">BGSP11</strain>
    </source>
</reference>
<dbReference type="Pfam" id="PF06014">
    <property type="entry name" value="YqgQ-like"/>
    <property type="match status" value="1"/>
</dbReference>
<dbReference type="EMBL" id="JAPTNE010000037">
    <property type="protein sequence ID" value="MCZ0809501.1"/>
    <property type="molecule type" value="Genomic_DNA"/>
</dbReference>
<dbReference type="InterPro" id="IPR009256">
    <property type="entry name" value="YqgQ-like"/>
</dbReference>
<dbReference type="AlphaFoldDB" id="A0AAP8QAF4"/>
<dbReference type="SUPFAM" id="SSF158379">
    <property type="entry name" value="YqgQ-like"/>
    <property type="match status" value="1"/>
</dbReference>
<evidence type="ECO:0000313" key="1">
    <source>
        <dbReference type="EMBL" id="MCZ0809501.1"/>
    </source>
</evidence>
<evidence type="ECO:0000313" key="2">
    <source>
        <dbReference type="EMBL" id="PPA92867.1"/>
    </source>
</evidence>
<dbReference type="EMBL" id="PRKQ01000035">
    <property type="protein sequence ID" value="PPA92867.1"/>
    <property type="molecule type" value="Genomic_DNA"/>
</dbReference>
<dbReference type="Proteomes" id="UP001077662">
    <property type="component" value="Unassembled WGS sequence"/>
</dbReference>
<dbReference type="Proteomes" id="UP000239759">
    <property type="component" value="Unassembled WGS sequence"/>
</dbReference>
<accession>A0AAP8QAF4</accession>
<proteinExistence type="predicted"/>
<sequence length="71" mass="8545">MSDRNTFNLPEFLRRFQIMIYTGDPLGDWLMIEDEVRDLLTSKVIDKEEFSLAMKEIDKRKRIYADENQSK</sequence>
<reference evidence="1" key="2">
    <citation type="submission" date="2022-09" db="EMBL/GenBank/DDBJ databases">
        <title>Genome analysis and characterization of larvicidal activity of Brevibacillus strains.</title>
        <authorList>
            <person name="Patrusheva E.V."/>
            <person name="Izotova A.O."/>
            <person name="Toshchakov S.V."/>
            <person name="Sineoky S.P."/>
        </authorList>
    </citation>
    <scope>NUCLEOTIDE SEQUENCE</scope>
    <source>
        <strain evidence="1">VKPM_B-13247</strain>
    </source>
</reference>
<dbReference type="RefSeq" id="WP_018673690.1">
    <property type="nucleotide sequence ID" value="NZ_CP032410.1"/>
</dbReference>
<dbReference type="GeneID" id="61077895"/>
<dbReference type="InterPro" id="IPR023164">
    <property type="entry name" value="YqgQ-like_sf"/>
</dbReference>
<gene>
    <name evidence="2" type="ORF">C4A77_21655</name>
    <name evidence="1" type="ORF">O0554_21795</name>
</gene>
<comment type="caution">
    <text evidence="2">The sequence shown here is derived from an EMBL/GenBank/DDBJ whole genome shotgun (WGS) entry which is preliminary data.</text>
</comment>
<organism evidence="2 3">
    <name type="scientific">Brevibacillus laterosporus</name>
    <name type="common">Bacillus laterosporus</name>
    <dbReference type="NCBI Taxonomy" id="1465"/>
    <lineage>
        <taxon>Bacteria</taxon>
        <taxon>Bacillati</taxon>
        <taxon>Bacillota</taxon>
        <taxon>Bacilli</taxon>
        <taxon>Bacillales</taxon>
        <taxon>Paenibacillaceae</taxon>
        <taxon>Brevibacillus</taxon>
    </lineage>
</organism>
<dbReference type="Gene3D" id="1.10.287.760">
    <property type="entry name" value="YqgQ-like"/>
    <property type="match status" value="1"/>
</dbReference>
<evidence type="ECO:0000313" key="3">
    <source>
        <dbReference type="Proteomes" id="UP000239759"/>
    </source>
</evidence>
<name>A0AAP8QAF4_BRELA</name>
<protein>
    <submittedName>
        <fullName evidence="2">DUF910 domain-containing protein</fullName>
    </submittedName>
    <submittedName>
        <fullName evidence="1">DUF910 family protein</fullName>
    </submittedName>
</protein>